<accession>A0A2B7WFP4</accession>
<sequence>MNFFAVHYLAGRGTVVLVTADAAARNDTLYCVGKGNKPNNGTHDGMDSNSWMSDDQIKTEQLLAAPNSWKVTTSAWSQSSFIFSTDNGDPVHLSAPVGSTEEREDVTTLKRYYYEEDPSESSLRLYLNTESHWHNSSWARNLKIEILDPNCAIGERTTTALEQCSVDHCLSQKVDERCQLKFNLPICLIAILRNLIKVVCMVLAAHVDRKEIFMTIGDAMASFLTEPDPTTDHRSYLSYTRIKRWRHGKGTRGSLQNGPFETAVIPQVLPGKKRWMQAVTFGRWMLTWFSYATVQSLQSYPEIAVLTLSRYILVLAASATSLYMGIRTLQVYSKPSDLAALWNLGFGNPTATAKIYLPYGTTIRALLLANTPQLVMSVVYLFYNNVLTSILLSAEYEGYARSRKHLRVSWPWGDQSIFYTEVRPYDNNIDGRPSFDPYPIIPCGYSPLAHHIRHRAEYRAESFLARLGDDPGSVPSAVGAEDDHALKPIMWGKVCLSESDSARAGSRSSSTRETSFADEPFNCHFDWGAAATKKGLYKDEDGIEYVQCTLQFYIWGGDYAQSTAVVRLGDGGADSAGRWHSSVRGMNNELSY</sequence>
<dbReference type="PANTHER" id="PTHR35395:SF1">
    <property type="entry name" value="DUF6536 DOMAIN-CONTAINING PROTEIN"/>
    <property type="match status" value="1"/>
</dbReference>
<reference evidence="1 2" key="1">
    <citation type="submission" date="2017-10" db="EMBL/GenBank/DDBJ databases">
        <title>Comparative genomics in systemic dimorphic fungi from Ajellomycetaceae.</title>
        <authorList>
            <person name="Munoz J.F."/>
            <person name="Mcewen J.G."/>
            <person name="Clay O.K."/>
            <person name="Cuomo C.A."/>
        </authorList>
    </citation>
    <scope>NUCLEOTIDE SEQUENCE [LARGE SCALE GENOMIC DNA]</scope>
    <source>
        <strain evidence="1 2">UAMH5409</strain>
    </source>
</reference>
<gene>
    <name evidence="1" type="ORF">AJ79_10112</name>
</gene>
<dbReference type="STRING" id="1447875.A0A2B7WFP4"/>
<dbReference type="AlphaFoldDB" id="A0A2B7WFP4"/>
<name>A0A2B7WFP4_9EURO</name>
<comment type="caution">
    <text evidence="1">The sequence shown here is derived from an EMBL/GenBank/DDBJ whole genome shotgun (WGS) entry which is preliminary data.</text>
</comment>
<dbReference type="OrthoDB" id="5429634at2759"/>
<dbReference type="EMBL" id="PDNB01000357">
    <property type="protein sequence ID" value="PGG95341.1"/>
    <property type="molecule type" value="Genomic_DNA"/>
</dbReference>
<organism evidence="1 2">
    <name type="scientific">Helicocarpus griseus UAMH5409</name>
    <dbReference type="NCBI Taxonomy" id="1447875"/>
    <lineage>
        <taxon>Eukaryota</taxon>
        <taxon>Fungi</taxon>
        <taxon>Dikarya</taxon>
        <taxon>Ascomycota</taxon>
        <taxon>Pezizomycotina</taxon>
        <taxon>Eurotiomycetes</taxon>
        <taxon>Eurotiomycetidae</taxon>
        <taxon>Onygenales</taxon>
        <taxon>Ajellomycetaceae</taxon>
        <taxon>Helicocarpus</taxon>
    </lineage>
</organism>
<proteinExistence type="predicted"/>
<dbReference type="Proteomes" id="UP000223968">
    <property type="component" value="Unassembled WGS sequence"/>
</dbReference>
<keyword evidence="2" id="KW-1185">Reference proteome</keyword>
<dbReference type="PANTHER" id="PTHR35395">
    <property type="entry name" value="DUF6536 DOMAIN-CONTAINING PROTEIN"/>
    <property type="match status" value="1"/>
</dbReference>
<evidence type="ECO:0000313" key="1">
    <source>
        <dbReference type="EMBL" id="PGG95341.1"/>
    </source>
</evidence>
<protein>
    <submittedName>
        <fullName evidence="1">Uncharacterized protein</fullName>
    </submittedName>
</protein>
<evidence type="ECO:0000313" key="2">
    <source>
        <dbReference type="Proteomes" id="UP000223968"/>
    </source>
</evidence>